<evidence type="ECO:0000256" key="5">
    <source>
        <dbReference type="ARBA" id="ARBA00022692"/>
    </source>
</evidence>
<keyword evidence="8" id="KW-0472">Membrane</keyword>
<dbReference type="Pfam" id="PF01061">
    <property type="entry name" value="ABC2_membrane"/>
    <property type="match status" value="1"/>
</dbReference>
<dbReference type="RefSeq" id="WP_007424309.1">
    <property type="nucleotide sequence ID" value="NC_015186.1"/>
</dbReference>
<dbReference type="AlphaFoldDB" id="F0IX68"/>
<dbReference type="EMBL" id="AP012035">
    <property type="protein sequence ID" value="BAJ80478.1"/>
    <property type="molecule type" value="Genomic_DNA"/>
</dbReference>
<accession>F0IX68</accession>
<keyword evidence="7" id="KW-0762">Sugar transport</keyword>
<dbReference type="PANTHER" id="PTHR30413">
    <property type="entry name" value="INNER MEMBRANE TRANSPORT PERMEASE"/>
    <property type="match status" value="1"/>
</dbReference>
<evidence type="ECO:0000256" key="8">
    <source>
        <dbReference type="ARBA" id="ARBA00023136"/>
    </source>
</evidence>
<evidence type="ECO:0000256" key="1">
    <source>
        <dbReference type="ARBA" id="ARBA00004651"/>
    </source>
</evidence>
<evidence type="ECO:0000256" key="6">
    <source>
        <dbReference type="ARBA" id="ARBA00022989"/>
    </source>
</evidence>
<evidence type="ECO:0000256" key="7">
    <source>
        <dbReference type="ARBA" id="ARBA00023047"/>
    </source>
</evidence>
<gene>
    <name evidence="9" type="ordered locus">ACMV_11310</name>
</gene>
<evidence type="ECO:0000313" key="9">
    <source>
        <dbReference type="EMBL" id="BAJ80478.1"/>
    </source>
</evidence>
<comment type="subcellular location">
    <subcellularLocation>
        <location evidence="1">Cell membrane</location>
        <topology evidence="1">Multi-pass membrane protein</topology>
    </subcellularLocation>
</comment>
<proteinExistence type="inferred from homology"/>
<reference evidence="9 10" key="1">
    <citation type="submission" date="2010-12" db="EMBL/GenBank/DDBJ databases">
        <title>Whole genome sequence of Acidiphilium multivorum AIU301.</title>
        <authorList>
            <person name="Narita-Yamada S."/>
            <person name="Nakamura S."/>
            <person name="Ito N."/>
            <person name="Takarada H."/>
            <person name="Katano Y."/>
            <person name="Nakazawa H."/>
            <person name="Hosoyama A."/>
            <person name="Yamada R."/>
            <person name="Fujita N."/>
        </authorList>
    </citation>
    <scope>NUCLEOTIDE SEQUENCE [LARGE SCALE GENOMIC DNA]</scope>
    <source>
        <strain evidence="10">DSM 11245 / JCM 8867 / AIU301</strain>
    </source>
</reference>
<dbReference type="PANTHER" id="PTHR30413:SF10">
    <property type="entry name" value="CAPSULE POLYSACCHARIDE EXPORT INNER-MEMBRANE PROTEIN CTRC"/>
    <property type="match status" value="1"/>
</dbReference>
<keyword evidence="3" id="KW-0813">Transport</keyword>
<protein>
    <submittedName>
        <fullName evidence="9">O-antigen ABC transporter permease protein</fullName>
    </submittedName>
</protein>
<dbReference type="GO" id="GO:0005886">
    <property type="term" value="C:plasma membrane"/>
    <property type="evidence" value="ECO:0007669"/>
    <property type="project" value="UniProtKB-SubCell"/>
</dbReference>
<dbReference type="HOGENOM" id="CLU_060703_0_0_5"/>
<dbReference type="OrthoDB" id="9796017at2"/>
<keyword evidence="6" id="KW-1133">Transmembrane helix</keyword>
<comment type="similarity">
    <text evidence="2">Belongs to the ABC-2 integral membrane protein family.</text>
</comment>
<evidence type="ECO:0000313" key="10">
    <source>
        <dbReference type="Proteomes" id="UP000007100"/>
    </source>
</evidence>
<evidence type="ECO:0000256" key="4">
    <source>
        <dbReference type="ARBA" id="ARBA00022475"/>
    </source>
</evidence>
<dbReference type="GO" id="GO:0015920">
    <property type="term" value="P:lipopolysaccharide transport"/>
    <property type="evidence" value="ECO:0007669"/>
    <property type="project" value="TreeGrafter"/>
</dbReference>
<dbReference type="GO" id="GO:0140359">
    <property type="term" value="F:ABC-type transporter activity"/>
    <property type="evidence" value="ECO:0007669"/>
    <property type="project" value="InterPro"/>
</dbReference>
<name>F0IX68_ACIMA</name>
<dbReference type="KEGG" id="amv:ACMV_11310"/>
<sequence>MNDTTPAAPALSTFRKQSHFTLSADRGWGQRVRLASTDLVEGAKLWRLIWTLAFYDIKLRYRGSALGPFWLTISTGVQVAAMAFLYGVLFRTDIHTYLPYLAISMVLWTYLNTLISEGSTCFSQSDTLIKGTRMPFVVHAARNVVRNTIVLAHNLIVIVVVFAIMDVHQSLYSLLAIPALALWMIDAVAISLLMGALCARFRDLPQIILSVMQIAFFITPVIWYAKVLNSHPLGKLLIEFNPFYPILEILRAPLLGTPISLQIGLEAVFVSALLVLLAAVGFARMRGRVAYWV</sequence>
<evidence type="ECO:0000256" key="2">
    <source>
        <dbReference type="ARBA" id="ARBA00007783"/>
    </source>
</evidence>
<dbReference type="GO" id="GO:0015774">
    <property type="term" value="P:polysaccharide transport"/>
    <property type="evidence" value="ECO:0007669"/>
    <property type="project" value="UniProtKB-KW"/>
</dbReference>
<keyword evidence="5" id="KW-0812">Transmembrane</keyword>
<keyword evidence="7" id="KW-0625">Polysaccharide transport</keyword>
<dbReference type="InterPro" id="IPR013525">
    <property type="entry name" value="ABC2_TM"/>
</dbReference>
<evidence type="ECO:0000256" key="3">
    <source>
        <dbReference type="ARBA" id="ARBA00022448"/>
    </source>
</evidence>
<keyword evidence="10" id="KW-1185">Reference proteome</keyword>
<keyword evidence="4" id="KW-1003">Cell membrane</keyword>
<organism evidence="9 10">
    <name type="scientific">Acidiphilium multivorum (strain DSM 11245 / JCM 8867 / NBRC 100883 / AIU 301)</name>
    <dbReference type="NCBI Taxonomy" id="926570"/>
    <lineage>
        <taxon>Bacteria</taxon>
        <taxon>Pseudomonadati</taxon>
        <taxon>Pseudomonadota</taxon>
        <taxon>Alphaproteobacteria</taxon>
        <taxon>Acetobacterales</taxon>
        <taxon>Acidocellaceae</taxon>
        <taxon>Acidiphilium</taxon>
    </lineage>
</organism>
<dbReference type="Proteomes" id="UP000007100">
    <property type="component" value="Chromosome"/>
</dbReference>